<evidence type="ECO:0000313" key="2">
    <source>
        <dbReference type="EMBL" id="CAD8210542.1"/>
    </source>
</evidence>
<sequence>MIENSIQEICQYVELSYDKILNSLDQLLIPQQFPKLIINSPTLYSIPQERTLVINFANETVQEITPLIDQFKLLYKKKQEQLDLSQIKNSELQNTLQEFKEIKRNEQNNYDQLLQDTQNLLQQKELEIKQLHQTQSEIIKDQQQKIQELQKQKDYFLIENAKQKQEDIIQNEQLQQSILLNSFTFSQTYKNSSCQVSQNGKLFYNKGLFYSCLCDQAIPNQGIVKFGYLIHDIGTNQTMVGIGAREIISKFGYSNIQDSGKGAYLIMSSGYCFSHHQKEKYHNSIPFTFTNNDIIIIEVDIEQKQIKWIKKSTKQSFLLEIDPKYEYYPCINGPGKVEILNEINP</sequence>
<feature type="coiled-coil region" evidence="1">
    <location>
        <begin position="75"/>
        <end position="166"/>
    </location>
</feature>
<proteinExistence type="predicted"/>
<dbReference type="EMBL" id="CAJJDO010000159">
    <property type="protein sequence ID" value="CAD8210542.1"/>
    <property type="molecule type" value="Genomic_DNA"/>
</dbReference>
<organism evidence="2 3">
    <name type="scientific">Paramecium pentaurelia</name>
    <dbReference type="NCBI Taxonomy" id="43138"/>
    <lineage>
        <taxon>Eukaryota</taxon>
        <taxon>Sar</taxon>
        <taxon>Alveolata</taxon>
        <taxon>Ciliophora</taxon>
        <taxon>Intramacronucleata</taxon>
        <taxon>Oligohymenophorea</taxon>
        <taxon>Peniculida</taxon>
        <taxon>Parameciidae</taxon>
        <taxon>Paramecium</taxon>
    </lineage>
</organism>
<dbReference type="OrthoDB" id="316464at2759"/>
<keyword evidence="1" id="KW-0175">Coiled coil</keyword>
<dbReference type="Proteomes" id="UP000689195">
    <property type="component" value="Unassembled WGS sequence"/>
</dbReference>
<keyword evidence="3" id="KW-1185">Reference proteome</keyword>
<evidence type="ECO:0000313" key="3">
    <source>
        <dbReference type="Proteomes" id="UP000689195"/>
    </source>
</evidence>
<name>A0A8S1YFB1_9CILI</name>
<accession>A0A8S1YFB1</accession>
<comment type="caution">
    <text evidence="2">The sequence shown here is derived from an EMBL/GenBank/DDBJ whole genome shotgun (WGS) entry which is preliminary data.</text>
</comment>
<reference evidence="2" key="1">
    <citation type="submission" date="2021-01" db="EMBL/GenBank/DDBJ databases">
        <authorList>
            <consortium name="Genoscope - CEA"/>
            <person name="William W."/>
        </authorList>
    </citation>
    <scope>NUCLEOTIDE SEQUENCE</scope>
</reference>
<protein>
    <submittedName>
        <fullName evidence="2">Uncharacterized protein</fullName>
    </submittedName>
</protein>
<gene>
    <name evidence="2" type="ORF">PPENT_87.1.T1590120</name>
</gene>
<dbReference type="AlphaFoldDB" id="A0A8S1YFB1"/>
<evidence type="ECO:0000256" key="1">
    <source>
        <dbReference type="SAM" id="Coils"/>
    </source>
</evidence>